<dbReference type="NCBIfam" id="NF000355">
    <property type="entry name" value="ribo_prot_ABC_F"/>
    <property type="match status" value="1"/>
</dbReference>
<keyword evidence="2" id="KW-0067">ATP-binding</keyword>
<dbReference type="PROSITE" id="PS50893">
    <property type="entry name" value="ABC_TRANSPORTER_2"/>
    <property type="match status" value="2"/>
</dbReference>
<gene>
    <name evidence="5" type="ORF">FC85_GL002523</name>
</gene>
<dbReference type="PANTHER" id="PTHR42855">
    <property type="entry name" value="ABC TRANSPORTER ATP-BINDING SUBUNIT"/>
    <property type="match status" value="1"/>
</dbReference>
<evidence type="ECO:0000259" key="4">
    <source>
        <dbReference type="PROSITE" id="PS50893"/>
    </source>
</evidence>
<dbReference type="InterPro" id="IPR003439">
    <property type="entry name" value="ABC_transporter-like_ATP-bd"/>
</dbReference>
<evidence type="ECO:0000256" key="3">
    <source>
        <dbReference type="SAM" id="MobiDB-lite"/>
    </source>
</evidence>
<accession>A0A0R1SK68</accession>
<evidence type="ECO:0000313" key="6">
    <source>
        <dbReference type="Proteomes" id="UP000052013"/>
    </source>
</evidence>
<dbReference type="InterPro" id="IPR051309">
    <property type="entry name" value="ABCF_ATPase"/>
</dbReference>
<organism evidence="5 6">
    <name type="scientific">Lentilactobacillus diolivorans DSM 14421</name>
    <dbReference type="NCBI Taxonomy" id="1423739"/>
    <lineage>
        <taxon>Bacteria</taxon>
        <taxon>Bacillati</taxon>
        <taxon>Bacillota</taxon>
        <taxon>Bacilli</taxon>
        <taxon>Lactobacillales</taxon>
        <taxon>Lactobacillaceae</taxon>
        <taxon>Lentilactobacillus</taxon>
    </lineage>
</organism>
<dbReference type="AlphaFoldDB" id="A0A0R1SK68"/>
<evidence type="ECO:0000256" key="2">
    <source>
        <dbReference type="ARBA" id="ARBA00022840"/>
    </source>
</evidence>
<name>A0A0R1SK68_9LACO</name>
<dbReference type="EMBL" id="AZEY01000028">
    <property type="protein sequence ID" value="KRL68004.1"/>
    <property type="molecule type" value="Genomic_DNA"/>
</dbReference>
<keyword evidence="1" id="KW-0547">Nucleotide-binding</keyword>
<dbReference type="Pfam" id="PF00005">
    <property type="entry name" value="ABC_tran"/>
    <property type="match status" value="2"/>
</dbReference>
<feature type="domain" description="ABC transporter" evidence="4">
    <location>
        <begin position="316"/>
        <end position="508"/>
    </location>
</feature>
<evidence type="ECO:0000313" key="5">
    <source>
        <dbReference type="EMBL" id="KRL68004.1"/>
    </source>
</evidence>
<reference evidence="5 6" key="1">
    <citation type="journal article" date="2015" name="Genome Announc.">
        <title>Expanding the biotechnology potential of lactobacilli through comparative genomics of 213 strains and associated genera.</title>
        <authorList>
            <person name="Sun Z."/>
            <person name="Harris H.M."/>
            <person name="McCann A."/>
            <person name="Guo C."/>
            <person name="Argimon S."/>
            <person name="Zhang W."/>
            <person name="Yang X."/>
            <person name="Jeffery I.B."/>
            <person name="Cooney J.C."/>
            <person name="Kagawa T.F."/>
            <person name="Liu W."/>
            <person name="Song Y."/>
            <person name="Salvetti E."/>
            <person name="Wrobel A."/>
            <person name="Rasinkangas P."/>
            <person name="Parkhill J."/>
            <person name="Rea M.C."/>
            <person name="O'Sullivan O."/>
            <person name="Ritari J."/>
            <person name="Douillard F.P."/>
            <person name="Paul Ross R."/>
            <person name="Yang R."/>
            <person name="Briner A.E."/>
            <person name="Felis G.E."/>
            <person name="de Vos W.M."/>
            <person name="Barrangou R."/>
            <person name="Klaenhammer T.R."/>
            <person name="Caufield P.W."/>
            <person name="Cui Y."/>
            <person name="Zhang H."/>
            <person name="O'Toole P.W."/>
        </authorList>
    </citation>
    <scope>NUCLEOTIDE SEQUENCE [LARGE SCALE GENOMIC DNA]</scope>
    <source>
        <strain evidence="5 6">DSM 14421</strain>
    </source>
</reference>
<protein>
    <submittedName>
        <fullName evidence="5">ABC superfamily ATP binding cassette transporter, ABC protein</fullName>
    </submittedName>
</protein>
<dbReference type="PROSITE" id="PS00211">
    <property type="entry name" value="ABC_TRANSPORTER_1"/>
    <property type="match status" value="1"/>
</dbReference>
<dbReference type="InterPro" id="IPR027417">
    <property type="entry name" value="P-loop_NTPase"/>
</dbReference>
<feature type="compositionally biased region" description="Polar residues" evidence="3">
    <location>
        <begin position="230"/>
        <end position="239"/>
    </location>
</feature>
<proteinExistence type="predicted"/>
<comment type="caution">
    <text evidence="5">The sequence shown here is derived from an EMBL/GenBank/DDBJ whole genome shotgun (WGS) entry which is preliminary data.</text>
</comment>
<dbReference type="SUPFAM" id="SSF52540">
    <property type="entry name" value="P-loop containing nucleoside triphosphate hydrolases"/>
    <property type="match status" value="2"/>
</dbReference>
<dbReference type="STRING" id="1423739.FC85_GL002523"/>
<dbReference type="InterPro" id="IPR017871">
    <property type="entry name" value="ABC_transporter-like_CS"/>
</dbReference>
<dbReference type="GO" id="GO:0005524">
    <property type="term" value="F:ATP binding"/>
    <property type="evidence" value="ECO:0007669"/>
    <property type="project" value="UniProtKB-KW"/>
</dbReference>
<feature type="region of interest" description="Disordered" evidence="3">
    <location>
        <begin position="226"/>
        <end position="261"/>
    </location>
</feature>
<dbReference type="PANTHER" id="PTHR42855:SF2">
    <property type="entry name" value="DRUG RESISTANCE ABC TRANSPORTER,ATP-BINDING PROTEIN"/>
    <property type="match status" value="1"/>
</dbReference>
<dbReference type="CDD" id="cd03221">
    <property type="entry name" value="ABCF_EF-3"/>
    <property type="match status" value="2"/>
</dbReference>
<dbReference type="Gene3D" id="3.40.50.300">
    <property type="entry name" value="P-loop containing nucleotide triphosphate hydrolases"/>
    <property type="match status" value="2"/>
</dbReference>
<dbReference type="RefSeq" id="WP_057864125.1">
    <property type="nucleotide sequence ID" value="NZ_AZEY01000028.1"/>
</dbReference>
<dbReference type="InterPro" id="IPR003593">
    <property type="entry name" value="AAA+_ATPase"/>
</dbReference>
<dbReference type="PATRIC" id="fig|1423739.3.peg.2624"/>
<evidence type="ECO:0000256" key="1">
    <source>
        <dbReference type="ARBA" id="ARBA00022741"/>
    </source>
</evidence>
<feature type="domain" description="ABC transporter" evidence="4">
    <location>
        <begin position="4"/>
        <end position="215"/>
    </location>
</feature>
<dbReference type="GO" id="GO:0016887">
    <property type="term" value="F:ATP hydrolysis activity"/>
    <property type="evidence" value="ECO:0007669"/>
    <property type="project" value="InterPro"/>
</dbReference>
<dbReference type="SMART" id="SM00382">
    <property type="entry name" value="AAA"/>
    <property type="match status" value="2"/>
</dbReference>
<dbReference type="Proteomes" id="UP000052013">
    <property type="component" value="Unassembled WGS sequence"/>
</dbReference>
<sequence length="508" mass="58137">MGTIKIQNLGFRYDSMLTPLFNNFSLNIDESWKLGLIGRNGRGKTTFLRMLLGQLTYQGDIQSNVRFNYFPQPVAHPDSKTADVLMQLAGYSESDLWRIQLEMDKLKLTDEVLDRSFATLSPGEQTKALLAVLFSQSGTFELIDEPTNHLDIEGRQVVADYLKQKTGFIVVSHDRYFIDQVIDHVLSIDRAKIQLFDGNYETWKREFDRENDSEQSEKQHLKTEVKRLTASANQTKQWASHSESKKSKGSHKKREQNVQLDKGFLGHKSAKMMKRAQNTLKREETAIEEKKGLLKNIDDIPQLALNYERPHQEHLLLVADLQVQRNGQDLNQPLSFDLQRGQRLVLFGPNGIGKTTLIKAIMGQHKLVSNGTISFNATIKTSYLTQNFEQLRGSIADYATAYHVALSELLNMLRKLGFERSAFDEDLSELSMGQKRKVSLARSLCEKANLYIWDEPLNYLDVITRQQIQDLILKIQPTMLVIDHDQAFIEAIKTEPLVKLKSAVHVDR</sequence>